<evidence type="ECO:0000313" key="1">
    <source>
        <dbReference type="Proteomes" id="UP000095283"/>
    </source>
</evidence>
<evidence type="ECO:0000313" key="2">
    <source>
        <dbReference type="WBParaSite" id="Hba_06620"/>
    </source>
</evidence>
<dbReference type="Proteomes" id="UP000095283">
    <property type="component" value="Unplaced"/>
</dbReference>
<keyword evidence="1" id="KW-1185">Reference proteome</keyword>
<protein>
    <submittedName>
        <fullName evidence="2">Uncharacterized protein</fullName>
    </submittedName>
</protein>
<proteinExistence type="predicted"/>
<name>A0A1I7WN91_HETBA</name>
<dbReference type="AlphaFoldDB" id="A0A1I7WN91"/>
<accession>A0A1I7WN91</accession>
<dbReference type="WBParaSite" id="Hba_06620">
    <property type="protein sequence ID" value="Hba_06620"/>
    <property type="gene ID" value="Hba_06620"/>
</dbReference>
<organism evidence="1 2">
    <name type="scientific">Heterorhabditis bacteriophora</name>
    <name type="common">Entomopathogenic nematode worm</name>
    <dbReference type="NCBI Taxonomy" id="37862"/>
    <lineage>
        <taxon>Eukaryota</taxon>
        <taxon>Metazoa</taxon>
        <taxon>Ecdysozoa</taxon>
        <taxon>Nematoda</taxon>
        <taxon>Chromadorea</taxon>
        <taxon>Rhabditida</taxon>
        <taxon>Rhabditina</taxon>
        <taxon>Rhabditomorpha</taxon>
        <taxon>Strongyloidea</taxon>
        <taxon>Heterorhabditidae</taxon>
        <taxon>Heterorhabditis</taxon>
    </lineage>
</organism>
<sequence>MNPCLKHFCYYIHYINIKDIWYLNNYAFLPHFSCSTDFL</sequence>
<reference evidence="2" key="1">
    <citation type="submission" date="2016-11" db="UniProtKB">
        <authorList>
            <consortium name="WormBaseParasite"/>
        </authorList>
    </citation>
    <scope>IDENTIFICATION</scope>
</reference>